<sequence>MTGRSVQMLAALGALAIAVKKGITEEEIQRLMDSRERLRQIPVVRSIEAYRDLGLDPERNHDLMFLVTFDSIEDYKTYSAHPVHMEVLKTILLPVLEPGKGIPRAILAQDKMYLSRQILLTIDLLKPQSCLIPMMLKLSLIILIPENEEENSIDVPRTLDDAFSLAPSLKQDLNNRDADACMSRGCAIIRLSFFSYNIETEERNVGTMGEKPRSFKKIDNAVIASGSGALDEAIFEARHGGLFVYPVLLKEFEDVMAINARLLPRKPI</sequence>
<keyword evidence="4" id="KW-1185">Reference proteome</keyword>
<accession>A0A7J6LT46</accession>
<proteinExistence type="predicted"/>
<dbReference type="Gene3D" id="3.30.70.100">
    <property type="match status" value="1"/>
</dbReference>
<feature type="domain" description="Stress-response A/B barrel" evidence="2">
    <location>
        <begin position="11"/>
        <end position="104"/>
    </location>
</feature>
<dbReference type="PROSITE" id="PS51502">
    <property type="entry name" value="S_R_A_B_BARREL"/>
    <property type="match status" value="1"/>
</dbReference>
<protein>
    <recommendedName>
        <fullName evidence="2">Stress-response A/B barrel domain-containing protein</fullName>
    </recommendedName>
</protein>
<dbReference type="InterPro" id="IPR011008">
    <property type="entry name" value="Dimeric_a/b-barrel"/>
</dbReference>
<reference evidence="3 4" key="1">
    <citation type="submission" date="2020-04" db="EMBL/GenBank/DDBJ databases">
        <title>Perkinsus chesapeaki whole genome sequence.</title>
        <authorList>
            <person name="Bogema D.R."/>
        </authorList>
    </citation>
    <scope>NUCLEOTIDE SEQUENCE [LARGE SCALE GENOMIC DNA]</scope>
    <source>
        <strain evidence="3">ATCC PRA-425</strain>
    </source>
</reference>
<dbReference type="PANTHER" id="PTHR33178">
    <property type="match status" value="1"/>
</dbReference>
<evidence type="ECO:0000313" key="4">
    <source>
        <dbReference type="Proteomes" id="UP000591131"/>
    </source>
</evidence>
<organism evidence="3 4">
    <name type="scientific">Perkinsus chesapeaki</name>
    <name type="common">Clam parasite</name>
    <name type="synonym">Perkinsus andrewsi</name>
    <dbReference type="NCBI Taxonomy" id="330153"/>
    <lineage>
        <taxon>Eukaryota</taxon>
        <taxon>Sar</taxon>
        <taxon>Alveolata</taxon>
        <taxon>Perkinsozoa</taxon>
        <taxon>Perkinsea</taxon>
        <taxon>Perkinsida</taxon>
        <taxon>Perkinsidae</taxon>
        <taxon>Perkinsus</taxon>
    </lineage>
</organism>
<dbReference type="InterPro" id="IPR013097">
    <property type="entry name" value="Dabb"/>
</dbReference>
<dbReference type="SMART" id="SM00886">
    <property type="entry name" value="Dabb"/>
    <property type="match status" value="1"/>
</dbReference>
<dbReference type="Proteomes" id="UP000591131">
    <property type="component" value="Unassembled WGS sequence"/>
</dbReference>
<dbReference type="EMBL" id="JAAPAO010000359">
    <property type="protein sequence ID" value="KAF4662021.1"/>
    <property type="molecule type" value="Genomic_DNA"/>
</dbReference>
<dbReference type="Pfam" id="PF07876">
    <property type="entry name" value="Dabb"/>
    <property type="match status" value="1"/>
</dbReference>
<dbReference type="SUPFAM" id="SSF54909">
    <property type="entry name" value="Dimeric alpha+beta barrel"/>
    <property type="match status" value="1"/>
</dbReference>
<name>A0A7J6LT46_PERCH</name>
<dbReference type="AlphaFoldDB" id="A0A7J6LT46"/>
<evidence type="ECO:0000256" key="1">
    <source>
        <dbReference type="ARBA" id="ARBA00011738"/>
    </source>
</evidence>
<evidence type="ECO:0000259" key="2">
    <source>
        <dbReference type="PROSITE" id="PS51502"/>
    </source>
</evidence>
<evidence type="ECO:0000313" key="3">
    <source>
        <dbReference type="EMBL" id="KAF4662021.1"/>
    </source>
</evidence>
<gene>
    <name evidence="3" type="ORF">FOL47_006425</name>
</gene>
<comment type="subunit">
    <text evidence="1">Homodimer.</text>
</comment>
<comment type="caution">
    <text evidence="3">The sequence shown here is derived from an EMBL/GenBank/DDBJ whole genome shotgun (WGS) entry which is preliminary data.</text>
</comment>
<dbReference type="PANTHER" id="PTHR33178:SF10">
    <property type="entry name" value="STRESS-RESPONSE A_B BARREL DOMAIN-CONTAINING PROTEIN"/>
    <property type="match status" value="1"/>
</dbReference>
<dbReference type="InterPro" id="IPR044662">
    <property type="entry name" value="HS1/DABB1-like"/>
</dbReference>